<accession>A0AAD7PRJ2</accession>
<feature type="region of interest" description="Disordered" evidence="1">
    <location>
        <begin position="1"/>
        <end position="123"/>
    </location>
</feature>
<evidence type="ECO:0000313" key="3">
    <source>
        <dbReference type="Proteomes" id="UP001163823"/>
    </source>
</evidence>
<dbReference type="Proteomes" id="UP001163823">
    <property type="component" value="Chromosome 6"/>
</dbReference>
<name>A0AAD7PRJ2_QUISA</name>
<proteinExistence type="predicted"/>
<comment type="caution">
    <text evidence="2">The sequence shown here is derived from an EMBL/GenBank/DDBJ whole genome shotgun (WGS) entry which is preliminary data.</text>
</comment>
<feature type="compositionally biased region" description="Polar residues" evidence="1">
    <location>
        <begin position="85"/>
        <end position="97"/>
    </location>
</feature>
<keyword evidence="3" id="KW-1185">Reference proteome</keyword>
<evidence type="ECO:0000313" key="2">
    <source>
        <dbReference type="EMBL" id="KAJ7964887.1"/>
    </source>
</evidence>
<evidence type="ECO:0000256" key="1">
    <source>
        <dbReference type="SAM" id="MobiDB-lite"/>
    </source>
</evidence>
<feature type="compositionally biased region" description="Basic residues" evidence="1">
    <location>
        <begin position="103"/>
        <end position="112"/>
    </location>
</feature>
<dbReference type="KEGG" id="qsa:O6P43_014621"/>
<sequence>MVMAANEVAEDQKEVGAPKSPWKTPVNDGKGADVSVMMGAESWPALTDAQRPKNPDAPGKPEALAATVPITDGVSSRPPPLVQGSIGQQKSNGSGNLNPHKVSSPRHPKPGSKHNSSGALPFPVPIPYQQPSIPPVFHAMVPPAHIAIPGYAYPPCPGPFPGVEHHLIKAGCEPPRQALIPPVLAKDANKNVQPPQQGDPNAYVANYSNRRPTMQENGGHPHHAWHHQRAFNPRDNIPMQQGVGPRPYIRTPFFGPAPGYMIGPSFPGPTPICYVPMAPPGSIRGPYPRHFCSISHQPRAAWDSSRGCSFEG</sequence>
<organism evidence="2 3">
    <name type="scientific">Quillaja saponaria</name>
    <name type="common">Soap bark tree</name>
    <dbReference type="NCBI Taxonomy" id="32244"/>
    <lineage>
        <taxon>Eukaryota</taxon>
        <taxon>Viridiplantae</taxon>
        <taxon>Streptophyta</taxon>
        <taxon>Embryophyta</taxon>
        <taxon>Tracheophyta</taxon>
        <taxon>Spermatophyta</taxon>
        <taxon>Magnoliopsida</taxon>
        <taxon>eudicotyledons</taxon>
        <taxon>Gunneridae</taxon>
        <taxon>Pentapetalae</taxon>
        <taxon>rosids</taxon>
        <taxon>fabids</taxon>
        <taxon>Fabales</taxon>
        <taxon>Quillajaceae</taxon>
        <taxon>Quillaja</taxon>
    </lineage>
</organism>
<gene>
    <name evidence="2" type="ORF">O6P43_014621</name>
</gene>
<dbReference type="AlphaFoldDB" id="A0AAD7PRJ2"/>
<protein>
    <submittedName>
        <fullName evidence="2">La-related protein 1A</fullName>
    </submittedName>
</protein>
<dbReference type="EMBL" id="JARAOO010000006">
    <property type="protein sequence ID" value="KAJ7964887.1"/>
    <property type="molecule type" value="Genomic_DNA"/>
</dbReference>
<reference evidence="2" key="1">
    <citation type="journal article" date="2023" name="Science">
        <title>Elucidation of the pathway for biosynthesis of saponin adjuvants from the soapbark tree.</title>
        <authorList>
            <person name="Reed J."/>
            <person name="Orme A."/>
            <person name="El-Demerdash A."/>
            <person name="Owen C."/>
            <person name="Martin L.B.B."/>
            <person name="Misra R.C."/>
            <person name="Kikuchi S."/>
            <person name="Rejzek M."/>
            <person name="Martin A.C."/>
            <person name="Harkess A."/>
            <person name="Leebens-Mack J."/>
            <person name="Louveau T."/>
            <person name="Stephenson M.J."/>
            <person name="Osbourn A."/>
        </authorList>
    </citation>
    <scope>NUCLEOTIDE SEQUENCE</scope>
    <source>
        <strain evidence="2">S10</strain>
    </source>
</reference>